<dbReference type="PANTHER" id="PTHR47197:SF3">
    <property type="entry name" value="DIHYDRO-HEME D1 DEHYDROGENASE"/>
    <property type="match status" value="1"/>
</dbReference>
<dbReference type="Gene3D" id="2.140.10.20">
    <property type="entry name" value="C-terminal (heme d1) domain of cytochrome cd1-nitrite reductase"/>
    <property type="match status" value="1"/>
</dbReference>
<dbReference type="InterPro" id="IPR051200">
    <property type="entry name" value="Host-pathogen_enzymatic-act"/>
</dbReference>
<proteinExistence type="predicted"/>
<evidence type="ECO:0000313" key="2">
    <source>
        <dbReference type="Proteomes" id="UP000003165"/>
    </source>
</evidence>
<dbReference type="EMBL" id="ACIS01000002">
    <property type="protein sequence ID" value="EEG09984.1"/>
    <property type="molecule type" value="Genomic_DNA"/>
</dbReference>
<dbReference type="InterPro" id="IPR003143">
    <property type="entry name" value="Cyt_cd1_C_sf"/>
</dbReference>
<reference evidence="1 2" key="1">
    <citation type="submission" date="2009-02" db="EMBL/GenBank/DDBJ databases">
        <title>Sequencing of the draft genome and assembly of Lutiella nitroferrum 2002.</title>
        <authorList>
            <consortium name="US DOE Joint Genome Institute (JGI-PGF)"/>
            <person name="Lucas S."/>
            <person name="Copeland A."/>
            <person name="Lapidus A."/>
            <person name="Glavina del Rio T."/>
            <person name="Tice H."/>
            <person name="Bruce D."/>
            <person name="Goodwin L."/>
            <person name="Pitluck S."/>
            <person name="Larimer F."/>
            <person name="Land M.L."/>
            <person name="Hauser L."/>
            <person name="Coates J.D."/>
        </authorList>
    </citation>
    <scope>NUCLEOTIDE SEQUENCE [LARGE SCALE GENOMIC DNA]</scope>
    <source>
        <strain evidence="1 2">2002</strain>
    </source>
</reference>
<organism evidence="1 2">
    <name type="scientific">Pseudogulbenkiania ferrooxidans 2002</name>
    <dbReference type="NCBI Taxonomy" id="279714"/>
    <lineage>
        <taxon>Bacteria</taxon>
        <taxon>Pseudomonadati</taxon>
        <taxon>Pseudomonadota</taxon>
        <taxon>Betaproteobacteria</taxon>
        <taxon>Neisseriales</taxon>
        <taxon>Chromobacteriaceae</taxon>
        <taxon>Pseudogulbenkiania</taxon>
    </lineage>
</organism>
<comment type="caution">
    <text evidence="1">The sequence shown here is derived from an EMBL/GenBank/DDBJ whole genome shotgun (WGS) entry which is preliminary data.</text>
</comment>
<gene>
    <name evidence="1" type="ORF">FuraDRAFT_1000</name>
</gene>
<dbReference type="SUPFAM" id="SSF51004">
    <property type="entry name" value="C-terminal (heme d1) domain of cytochrome cd1-nitrite reductase"/>
    <property type="match status" value="1"/>
</dbReference>
<keyword evidence="2" id="KW-1185">Reference proteome</keyword>
<dbReference type="CDD" id="cd20778">
    <property type="entry name" value="8prop_hemeD1_NirF"/>
    <property type="match status" value="1"/>
</dbReference>
<dbReference type="PANTHER" id="PTHR47197">
    <property type="entry name" value="PROTEIN NIRF"/>
    <property type="match status" value="1"/>
</dbReference>
<dbReference type="Pfam" id="PF02239">
    <property type="entry name" value="Cytochrom_D1"/>
    <property type="match status" value="1"/>
</dbReference>
<protein>
    <submittedName>
        <fullName evidence="1">Cytochrome d1 heme region</fullName>
    </submittedName>
</protein>
<dbReference type="InterPro" id="IPR011048">
    <property type="entry name" value="Haem_d1_sf"/>
</dbReference>
<dbReference type="eggNOG" id="COG3391">
    <property type="taxonomic scope" value="Bacteria"/>
</dbReference>
<sequence length="430" mass="46215">MRISHGDSLSHNPHGLRVHSGSCAPAAHKLPGLARLLKWAISGTGVLCASLLLAGCSTTTAVRGSGDLGVVIERASGSVQLVDNTRSERFATVTGLGDLSHASVVFSRDARYAYVFGRDGGLSKVDILTGRLVKRVMQAGNSIGGAISSDGRVVAAQNYEPGGVKLFDADTLELLAEVSTRDAASGHSSKVVGLADLPGQRFAFSLFEAGEIWVIDVADPRHPVTTRYPNVGRQPYDGLASQDGRYYLAGLFGEDGLALLDTWHPEAGVRRVLDGYGRGTEKLPVYKMPHLRGWALSGGQAFLPAIGHNEVLVADTRDWQLRAKVPVHGQPVFVMAEPSGRRVWVNFAFPHNDTVQVIDVPTLTVVKTLKPGRGILHMEFTPRGDEVWLSSRDDDKLVIVDTATLAVRRELPAASPSGIFFSWRASRIGM</sequence>
<evidence type="ECO:0000313" key="1">
    <source>
        <dbReference type="EMBL" id="EEG09984.1"/>
    </source>
</evidence>
<name>B9Z0A1_9NEIS</name>
<dbReference type="Proteomes" id="UP000003165">
    <property type="component" value="Unassembled WGS sequence"/>
</dbReference>
<dbReference type="AlphaFoldDB" id="B9Z0A1"/>
<accession>B9Z0A1</accession>